<sequence length="207" mass="22255">MPLQLQPDTPALCNDCAKLPSADGIPVVRARSIVFCTHCGVHALNNKDDTCPADKRHETVRCLQCTECDAVSWAKSDGNAKLLSIRDAIPYADNGEAPCERGGPDCSPHRLRAAGCGHVLCSTCLVRAVTRLLGPTSPSSQHDDHLAQSFTTDHDDFIVPPCPLCYAAGETEEPGAFSLQVLRSLSPPAFNRLKTLANIHFKQLQAA</sequence>
<organism evidence="1">
    <name type="scientific">Neobodo designis</name>
    <name type="common">Flagellated protozoan</name>
    <name type="synonym">Bodo designis</name>
    <dbReference type="NCBI Taxonomy" id="312471"/>
    <lineage>
        <taxon>Eukaryota</taxon>
        <taxon>Discoba</taxon>
        <taxon>Euglenozoa</taxon>
        <taxon>Kinetoplastea</taxon>
        <taxon>Metakinetoplastina</taxon>
        <taxon>Neobodonida</taxon>
        <taxon>Neobodo</taxon>
    </lineage>
</organism>
<proteinExistence type="predicted"/>
<accession>A0A7S1PZX1</accession>
<dbReference type="AlphaFoldDB" id="A0A7S1PZX1"/>
<gene>
    <name evidence="1" type="ORF">NDES1114_LOCUS11579</name>
</gene>
<dbReference type="EMBL" id="HBGF01017600">
    <property type="protein sequence ID" value="CAD9109762.1"/>
    <property type="molecule type" value="Transcribed_RNA"/>
</dbReference>
<name>A0A7S1PZX1_NEODS</name>
<evidence type="ECO:0000313" key="1">
    <source>
        <dbReference type="EMBL" id="CAD9109762.1"/>
    </source>
</evidence>
<evidence type="ECO:0008006" key="2">
    <source>
        <dbReference type="Google" id="ProtNLM"/>
    </source>
</evidence>
<protein>
    <recommendedName>
        <fullName evidence="2">RING-type domain-containing protein</fullName>
    </recommendedName>
</protein>
<reference evidence="1" key="1">
    <citation type="submission" date="2021-01" db="EMBL/GenBank/DDBJ databases">
        <authorList>
            <person name="Corre E."/>
            <person name="Pelletier E."/>
            <person name="Niang G."/>
            <person name="Scheremetjew M."/>
            <person name="Finn R."/>
            <person name="Kale V."/>
            <person name="Holt S."/>
            <person name="Cochrane G."/>
            <person name="Meng A."/>
            <person name="Brown T."/>
            <person name="Cohen L."/>
        </authorList>
    </citation>
    <scope>NUCLEOTIDE SEQUENCE</scope>
    <source>
        <strain evidence="1">CCAP 1951/1</strain>
    </source>
</reference>